<dbReference type="EMBL" id="ML739063">
    <property type="protein sequence ID" value="KAE8354848.1"/>
    <property type="molecule type" value="Genomic_DNA"/>
</dbReference>
<sequence length="1010" mass="113253">MSFRGFKNNTPQRGSGGPSRPHGRSDMRSNVYLPSDGKVPPPDPFVRKVEDQIQKAAEDPLALSRLQLNADYPYRPGYGTKGKPVVLWTNYIKLTPDPKLVLYRYAIDVRPTAPKRKMAQVIRLALGAPELASVAASLVTDFRSTIISRQRLSQTNNETVLRVVYRGEKEDEVAQDAVQYTIRILYTNTLRVSQLIEYLISTDFSQYDDKLPMIQALNILLNHHPQTSADLTSRGDTTRANRTFPLVDKAPPSEKSSLAGGLTAIRGFFSSVRLAACRVLVNVNVSHAAFYNSGRLVDLINLFQAQNGKHPSKLNEFLNGLRGRTLHLPEKKNRSGELIIKPRTIYSLARRGDGTGSPENRRPRTASFGAGSKEVEFWLEAHQAPAPASSSGLRKKRGRRSGPPAPPAGPGRWISVYDYFLETYNIRDSRPDLPIINIGTRERPTYLLAQVFEILPGQIHNGKLSPIQTQDMIKFAVRPPFQNAISIVTRGIDTVGLNAETNRLLMRFGISAAQQLTTVEGRVLDAPNVVYRGNASVKLFPGSWNMVKTKFNVSGQRLRKWSYLLLSIPTVRDAFRDMKSFQPVLNKLKAAFIDTGVLVEPPLAGKIVKVNEDNPAELDAILKAAAVNLDLLYIILPDKDTFWYPRIKRLCDVEYGLQTVCSVGSKLVAKRGQTEEQYGKNLDMYMRNIALKFNLKLGGTNHMVDNVRLSLINEDKTMIVGLDVTHPTGRPASLQQKSQLMAPSVAGMVASIDKTLGQWPATVQIQSQGRKEEIDNLDTLFKRHLHLWKSLGRHTSFPENILVYRDGISEGQYTKCMTEELPLIRKACREVYPKDMQAKNLPRITIIIVSKRHQTRFYPTEGQTADKNGNTPPGTIVDRGITDPHCFSFFLQPHSAIHGTARNAFYFVILDEIFSQRYRGKLPPRYKNIAEVVQDLTLSLSYLVGRATKSVRVCCPARYADLVCDRARCYLSRFYEPSESSSVVSDSSAVQATNKDVLVHERIRNSMFYI</sequence>
<dbReference type="Pfam" id="PF08699">
    <property type="entry name" value="ArgoL1"/>
    <property type="match status" value="1"/>
</dbReference>
<dbReference type="InterPro" id="IPR045246">
    <property type="entry name" value="Piwi_ago-like"/>
</dbReference>
<dbReference type="InterPro" id="IPR012337">
    <property type="entry name" value="RNaseH-like_sf"/>
</dbReference>
<dbReference type="InterPro" id="IPR036085">
    <property type="entry name" value="PAZ_dom_sf"/>
</dbReference>
<dbReference type="Pfam" id="PF02171">
    <property type="entry name" value="Piwi"/>
    <property type="match status" value="1"/>
</dbReference>
<dbReference type="PROSITE" id="PS50822">
    <property type="entry name" value="PIWI"/>
    <property type="match status" value="1"/>
</dbReference>
<evidence type="ECO:0000313" key="4">
    <source>
        <dbReference type="Proteomes" id="UP000327118"/>
    </source>
</evidence>
<dbReference type="SUPFAM" id="SSF53098">
    <property type="entry name" value="Ribonuclease H-like"/>
    <property type="match status" value="1"/>
</dbReference>
<dbReference type="Gene3D" id="3.40.50.2300">
    <property type="match status" value="1"/>
</dbReference>
<feature type="domain" description="Piwi" evidence="2">
    <location>
        <begin position="631"/>
        <end position="972"/>
    </location>
</feature>
<dbReference type="Pfam" id="PF16486">
    <property type="entry name" value="ArgoN"/>
    <property type="match status" value="1"/>
</dbReference>
<evidence type="ECO:0000313" key="3">
    <source>
        <dbReference type="EMBL" id="KAE8354848.1"/>
    </source>
</evidence>
<dbReference type="SMART" id="SM00950">
    <property type="entry name" value="Piwi"/>
    <property type="match status" value="1"/>
</dbReference>
<dbReference type="Proteomes" id="UP000327118">
    <property type="component" value="Unassembled WGS sequence"/>
</dbReference>
<feature type="region of interest" description="Disordered" evidence="1">
    <location>
        <begin position="383"/>
        <end position="408"/>
    </location>
</feature>
<reference evidence="4" key="1">
    <citation type="submission" date="2019-04" db="EMBL/GenBank/DDBJ databases">
        <title>Friends and foes A comparative genomics studyof 23 Aspergillus species from section Flavi.</title>
        <authorList>
            <consortium name="DOE Joint Genome Institute"/>
            <person name="Kjaerbolling I."/>
            <person name="Vesth T."/>
            <person name="Frisvad J.C."/>
            <person name="Nybo J.L."/>
            <person name="Theobald S."/>
            <person name="Kildgaard S."/>
            <person name="Isbrandt T."/>
            <person name="Kuo A."/>
            <person name="Sato A."/>
            <person name="Lyhne E.K."/>
            <person name="Kogle M.E."/>
            <person name="Wiebenga A."/>
            <person name="Kun R.S."/>
            <person name="Lubbers R.J."/>
            <person name="Makela M.R."/>
            <person name="Barry K."/>
            <person name="Chovatia M."/>
            <person name="Clum A."/>
            <person name="Daum C."/>
            <person name="Haridas S."/>
            <person name="He G."/>
            <person name="LaButti K."/>
            <person name="Lipzen A."/>
            <person name="Mondo S."/>
            <person name="Riley R."/>
            <person name="Salamov A."/>
            <person name="Simmons B.A."/>
            <person name="Magnuson J.K."/>
            <person name="Henrissat B."/>
            <person name="Mortensen U.H."/>
            <person name="Larsen T.O."/>
            <person name="Devries R.P."/>
            <person name="Grigoriev I.V."/>
            <person name="Machida M."/>
            <person name="Baker S.E."/>
            <person name="Andersen M.R."/>
        </authorList>
    </citation>
    <scope>NUCLEOTIDE SEQUENCE [LARGE SCALE GENOMIC DNA]</scope>
    <source>
        <strain evidence="4">CBS 553.77</strain>
    </source>
</reference>
<evidence type="ECO:0000256" key="1">
    <source>
        <dbReference type="SAM" id="MobiDB-lite"/>
    </source>
</evidence>
<organism evidence="3 4">
    <name type="scientific">Aspergillus coremiiformis</name>
    <dbReference type="NCBI Taxonomy" id="138285"/>
    <lineage>
        <taxon>Eukaryota</taxon>
        <taxon>Fungi</taxon>
        <taxon>Dikarya</taxon>
        <taxon>Ascomycota</taxon>
        <taxon>Pezizomycotina</taxon>
        <taxon>Eurotiomycetes</taxon>
        <taxon>Eurotiomycetidae</taxon>
        <taxon>Eurotiales</taxon>
        <taxon>Aspergillaceae</taxon>
        <taxon>Aspergillus</taxon>
        <taxon>Aspergillus subgen. Circumdati</taxon>
    </lineage>
</organism>
<name>A0A5N6ZBQ2_9EURO</name>
<feature type="region of interest" description="Disordered" evidence="1">
    <location>
        <begin position="1"/>
        <end position="44"/>
    </location>
</feature>
<dbReference type="InterPro" id="IPR032474">
    <property type="entry name" value="Argonaute_N"/>
</dbReference>
<dbReference type="AlphaFoldDB" id="A0A5N6ZBQ2"/>
<dbReference type="Gene3D" id="3.30.420.10">
    <property type="entry name" value="Ribonuclease H-like superfamily/Ribonuclease H"/>
    <property type="match status" value="1"/>
</dbReference>
<dbReference type="OrthoDB" id="10252740at2759"/>
<dbReference type="InterPro" id="IPR003165">
    <property type="entry name" value="Piwi"/>
</dbReference>
<dbReference type="InterPro" id="IPR036397">
    <property type="entry name" value="RNaseH_sf"/>
</dbReference>
<dbReference type="Pfam" id="PF16488">
    <property type="entry name" value="ArgoL2"/>
    <property type="match status" value="1"/>
</dbReference>
<evidence type="ECO:0000259" key="2">
    <source>
        <dbReference type="PROSITE" id="PS50822"/>
    </source>
</evidence>
<gene>
    <name evidence="3" type="ORF">BDV28DRAFT_146661</name>
</gene>
<dbReference type="CDD" id="cd02846">
    <property type="entry name" value="PAZ_argonaute_like"/>
    <property type="match status" value="1"/>
</dbReference>
<dbReference type="SMART" id="SM01163">
    <property type="entry name" value="DUF1785"/>
    <property type="match status" value="1"/>
</dbReference>
<proteinExistence type="predicted"/>
<keyword evidence="4" id="KW-1185">Reference proteome</keyword>
<accession>A0A5N6ZBQ2</accession>
<dbReference type="Gene3D" id="2.170.260.10">
    <property type="entry name" value="paz domain"/>
    <property type="match status" value="1"/>
</dbReference>
<dbReference type="CDD" id="cd04657">
    <property type="entry name" value="Piwi_ago-like"/>
    <property type="match status" value="1"/>
</dbReference>
<dbReference type="SUPFAM" id="SSF101690">
    <property type="entry name" value="PAZ domain"/>
    <property type="match status" value="1"/>
</dbReference>
<dbReference type="PANTHER" id="PTHR22891">
    <property type="entry name" value="EUKARYOTIC TRANSLATION INITIATION FACTOR 2C"/>
    <property type="match status" value="1"/>
</dbReference>
<dbReference type="GO" id="GO:0003676">
    <property type="term" value="F:nucleic acid binding"/>
    <property type="evidence" value="ECO:0007669"/>
    <property type="project" value="InterPro"/>
</dbReference>
<dbReference type="InterPro" id="IPR032472">
    <property type="entry name" value="ArgoL2"/>
</dbReference>
<protein>
    <submittedName>
        <fullName evidence="3">Ribonuclease H-like domain-containing protein</fullName>
    </submittedName>
</protein>
<dbReference type="InterPro" id="IPR014811">
    <property type="entry name" value="ArgoL1"/>
</dbReference>